<comment type="subcellular location">
    <subcellularLocation>
        <location evidence="1">Endoplasmic reticulum</location>
    </subcellularLocation>
</comment>
<dbReference type="CDD" id="cd14752">
    <property type="entry name" value="GH31_N"/>
    <property type="match status" value="1"/>
</dbReference>
<dbReference type="Pfam" id="PF13802">
    <property type="entry name" value="Gal_mutarotas_2"/>
    <property type="match status" value="1"/>
</dbReference>
<dbReference type="Pfam" id="PF01055">
    <property type="entry name" value="Glyco_hydro_31_2nd"/>
    <property type="match status" value="1"/>
</dbReference>
<evidence type="ECO:0000259" key="13">
    <source>
        <dbReference type="Pfam" id="PF13802"/>
    </source>
</evidence>
<evidence type="ECO:0000256" key="7">
    <source>
        <dbReference type="ARBA" id="ARBA00023180"/>
    </source>
</evidence>
<name>A0A0H5QI92_9EUKA</name>
<keyword evidence="4" id="KW-0732">Signal</keyword>
<dbReference type="InterPro" id="IPR000322">
    <property type="entry name" value="Glyco_hydro_31_TIM"/>
</dbReference>
<feature type="non-terminal residue" evidence="15">
    <location>
        <position position="1"/>
    </location>
</feature>
<dbReference type="GO" id="GO:0006491">
    <property type="term" value="P:N-glycan processing"/>
    <property type="evidence" value="ECO:0007669"/>
    <property type="project" value="TreeGrafter"/>
</dbReference>
<evidence type="ECO:0000259" key="12">
    <source>
        <dbReference type="Pfam" id="PF01055"/>
    </source>
</evidence>
<dbReference type="InterPro" id="IPR030458">
    <property type="entry name" value="Glyco_hydro_31_AS"/>
</dbReference>
<evidence type="ECO:0000256" key="1">
    <source>
        <dbReference type="ARBA" id="ARBA00004240"/>
    </source>
</evidence>
<dbReference type="EMBL" id="HACM01001276">
    <property type="protein sequence ID" value="CRZ01718.1"/>
    <property type="molecule type" value="Transcribed_RNA"/>
</dbReference>
<evidence type="ECO:0000256" key="9">
    <source>
        <dbReference type="ARBA" id="ARBA00042895"/>
    </source>
</evidence>
<dbReference type="SUPFAM" id="SSF51445">
    <property type="entry name" value="(Trans)glycosidases"/>
    <property type="match status" value="1"/>
</dbReference>
<keyword evidence="7" id="KW-0325">Glycoprotein</keyword>
<comment type="similarity">
    <text evidence="3 10">Belongs to the glycosyl hydrolase 31 family.</text>
</comment>
<evidence type="ECO:0000313" key="15">
    <source>
        <dbReference type="EMBL" id="CRZ01718.1"/>
    </source>
</evidence>
<dbReference type="InterPro" id="IPR025887">
    <property type="entry name" value="Glyco_hydro_31_N_dom"/>
</dbReference>
<comment type="pathway">
    <text evidence="2">Glycan metabolism; N-glycan metabolism.</text>
</comment>
<organism evidence="15">
    <name type="scientific">Spongospora subterranea</name>
    <dbReference type="NCBI Taxonomy" id="70186"/>
    <lineage>
        <taxon>Eukaryota</taxon>
        <taxon>Sar</taxon>
        <taxon>Rhizaria</taxon>
        <taxon>Endomyxa</taxon>
        <taxon>Phytomyxea</taxon>
        <taxon>Plasmodiophorida</taxon>
        <taxon>Plasmodiophoridae</taxon>
        <taxon>Spongospora</taxon>
    </lineage>
</organism>
<dbReference type="CDD" id="cd06603">
    <property type="entry name" value="GH31_GANC_GANAB_alpha"/>
    <property type="match status" value="1"/>
</dbReference>
<dbReference type="PANTHER" id="PTHR22762">
    <property type="entry name" value="ALPHA-GLUCOSIDASE"/>
    <property type="match status" value="1"/>
</dbReference>
<keyword evidence="6" id="KW-0256">Endoplasmic reticulum</keyword>
<keyword evidence="8 10" id="KW-0326">Glycosidase</keyword>
<dbReference type="AlphaFoldDB" id="A0A0H5QI92"/>
<dbReference type="InterPro" id="IPR017853">
    <property type="entry name" value="GH"/>
</dbReference>
<dbReference type="PROSITE" id="PS00129">
    <property type="entry name" value="GLYCOSYL_HYDROL_F31_1"/>
    <property type="match status" value="1"/>
</dbReference>
<evidence type="ECO:0000256" key="6">
    <source>
        <dbReference type="ARBA" id="ARBA00022824"/>
    </source>
</evidence>
<proteinExistence type="inferred from homology"/>
<dbReference type="Gene3D" id="2.60.40.1180">
    <property type="entry name" value="Golgi alpha-mannosidase II"/>
    <property type="match status" value="2"/>
</dbReference>
<sequence length="909" mass="103321">FESLSMKMLVDTVVNPNRIMLTVLCLGLAVIPIACAVDKNKFKTCAQNGFCRRLRDSEPEQWHIDPTTIKINSTLGLATASLVKDQQTVLLSVQTLVNNVVRVQIDEFENTRIHERYRVRDVLQESALQPTSLKRALTGSTRIVLEVDEHLTVFVKFSPFRVQVQLDGAVRIEVNAQDLLRFELYRRRDVSEANSTPDDNNDSPSKWSESFGGHEDTVPKGPAAVSLDVQFPFASHIYGFPEHATEFSLPNSRGHDAKYSEPYRLFNLDVYKHLDDDPLGLYGSIPFGMTHSTTGTEAVYWNNAAETLVDISSSDQGKNCRIISETGVIDAFFFVSSSGPSPIFKAYSDLTGKAAFPPKFSLGYHQCRWNYNDEADVYDVDAKFDENELPYDVLWLDIEHTDNKKYFTWDSVKFPSPVEMQNDLFSRTRRMVTIVDPHIKRDIQYSVHREAEAKRHYVMTPKDQPFIGWCWSGDSSWFDFLGLEAQNAWIDNIGFSKYQGSTDSLFIWNDMNEPSVFSGPEGTMPKDCLHSGNVEHRDVHNQYGFYNAMATFKGLENRTSRPERPFVLSRSFFAGSQRYGTVWTGDNMATWSQMKLSIPMLLHLGMAGLPNVGADVGGFFDHPTPEMFGRWMQMGAWQPFFRGHSHTDNPRREPWLHGPETLEHVRKSLQTRYKYLDYTYTLFYNSSMTGMPVMRPLWIEFHNEEKLFNVSDHFMHGHAFLVRPVTDEGAVSVLVTFPGGSGTTWYDIESTVAIAGGQTVSVPAPRSKIPVFQRSGTIVYQLDRARRSSQCQSKDPFTVVVALDSSHRAEGMVYLDDGVSYDYMKGNHTIHHLKFENNVIRGISNSNYHSIRKIERVKILGLSTKVKSVTRFAKGESKALEFKQTFNPDCLIIRKPGITINVDSEIQFA</sequence>
<evidence type="ECO:0000256" key="11">
    <source>
        <dbReference type="SAM" id="MobiDB-lite"/>
    </source>
</evidence>
<protein>
    <recommendedName>
        <fullName evidence="9">Glucosidase II subunit alpha</fullName>
    </recommendedName>
</protein>
<feature type="domain" description="Glycosyl hydrolase family 31 C-terminal" evidence="14">
    <location>
        <begin position="690"/>
        <end position="779"/>
    </location>
</feature>
<dbReference type="GO" id="GO:0090599">
    <property type="term" value="F:alpha-glucosidase activity"/>
    <property type="evidence" value="ECO:0007669"/>
    <property type="project" value="TreeGrafter"/>
</dbReference>
<feature type="domain" description="Glycoside hydrolase family 31 N-terminal" evidence="13">
    <location>
        <begin position="91"/>
        <end position="310"/>
    </location>
</feature>
<dbReference type="SUPFAM" id="SSF74650">
    <property type="entry name" value="Galactose mutarotase-like"/>
    <property type="match status" value="1"/>
</dbReference>
<dbReference type="InterPro" id="IPR011013">
    <property type="entry name" value="Gal_mutarotase_sf_dom"/>
</dbReference>
<evidence type="ECO:0000256" key="10">
    <source>
        <dbReference type="RuleBase" id="RU361185"/>
    </source>
</evidence>
<dbReference type="PANTHER" id="PTHR22762:SF54">
    <property type="entry name" value="BCDNA.GH04962"/>
    <property type="match status" value="1"/>
</dbReference>
<dbReference type="GO" id="GO:0005783">
    <property type="term" value="C:endoplasmic reticulum"/>
    <property type="evidence" value="ECO:0007669"/>
    <property type="project" value="UniProtKB-SubCell"/>
</dbReference>
<dbReference type="SUPFAM" id="SSF51011">
    <property type="entry name" value="Glycosyl hydrolase domain"/>
    <property type="match status" value="1"/>
</dbReference>
<evidence type="ECO:0000256" key="2">
    <source>
        <dbReference type="ARBA" id="ARBA00004833"/>
    </source>
</evidence>
<dbReference type="GO" id="GO:0030246">
    <property type="term" value="F:carbohydrate binding"/>
    <property type="evidence" value="ECO:0007669"/>
    <property type="project" value="InterPro"/>
</dbReference>
<evidence type="ECO:0000256" key="3">
    <source>
        <dbReference type="ARBA" id="ARBA00007806"/>
    </source>
</evidence>
<evidence type="ECO:0000256" key="5">
    <source>
        <dbReference type="ARBA" id="ARBA00022801"/>
    </source>
</evidence>
<evidence type="ECO:0000256" key="8">
    <source>
        <dbReference type="ARBA" id="ARBA00023295"/>
    </source>
</evidence>
<feature type="compositionally biased region" description="Polar residues" evidence="11">
    <location>
        <begin position="192"/>
        <end position="208"/>
    </location>
</feature>
<dbReference type="InterPro" id="IPR048395">
    <property type="entry name" value="Glyco_hydro_31_C"/>
</dbReference>
<reference evidence="15" key="1">
    <citation type="submission" date="2015-04" db="EMBL/GenBank/DDBJ databases">
        <title>The genome sequence of the plant pathogenic Rhizarian Plasmodiophora brassicae reveals insights in its biotrophic life cycle and the origin of chitin synthesis.</title>
        <authorList>
            <person name="Schwelm A."/>
            <person name="Fogelqvist J."/>
            <person name="Knaust A."/>
            <person name="Julke S."/>
            <person name="Lilja T."/>
            <person name="Dhandapani V."/>
            <person name="Bonilla-Rosso G."/>
            <person name="Karlsson M."/>
            <person name="Shevchenko A."/>
            <person name="Choi S.R."/>
            <person name="Kim H.G."/>
            <person name="Park J.Y."/>
            <person name="Lim Y.P."/>
            <person name="Ludwig-Muller J."/>
            <person name="Dixelius C."/>
        </authorList>
    </citation>
    <scope>NUCLEOTIDE SEQUENCE</scope>
    <source>
        <tissue evidence="15">Potato root galls</tissue>
    </source>
</reference>
<dbReference type="FunFam" id="2.60.40.1180:FF:000023">
    <property type="entry name" value="neutral alpha-glucosidase AB isoform X2"/>
    <property type="match status" value="1"/>
</dbReference>
<keyword evidence="5 10" id="KW-0378">Hydrolase</keyword>
<evidence type="ECO:0000256" key="4">
    <source>
        <dbReference type="ARBA" id="ARBA00022729"/>
    </source>
</evidence>
<evidence type="ECO:0000259" key="14">
    <source>
        <dbReference type="Pfam" id="PF21365"/>
    </source>
</evidence>
<dbReference type="Pfam" id="PF21365">
    <property type="entry name" value="Glyco_hydro_31_3rd"/>
    <property type="match status" value="1"/>
</dbReference>
<accession>A0A0H5QI92</accession>
<feature type="domain" description="Glycoside hydrolase family 31 TIM barrel" evidence="12">
    <location>
        <begin position="355"/>
        <end position="682"/>
    </location>
</feature>
<dbReference type="GO" id="GO:0005975">
    <property type="term" value="P:carbohydrate metabolic process"/>
    <property type="evidence" value="ECO:0007669"/>
    <property type="project" value="InterPro"/>
</dbReference>
<feature type="region of interest" description="Disordered" evidence="11">
    <location>
        <begin position="191"/>
        <end position="219"/>
    </location>
</feature>
<dbReference type="Gene3D" id="3.20.20.80">
    <property type="entry name" value="Glycosidases"/>
    <property type="match status" value="2"/>
</dbReference>
<dbReference type="Gene3D" id="2.60.40.1760">
    <property type="entry name" value="glycosyl hydrolase (family 31)"/>
    <property type="match status" value="1"/>
</dbReference>
<dbReference type="InterPro" id="IPR013780">
    <property type="entry name" value="Glyco_hydro_b"/>
</dbReference>